<dbReference type="Proteomes" id="UP000320672">
    <property type="component" value="Chromosome"/>
</dbReference>
<dbReference type="Pfam" id="PF04321">
    <property type="entry name" value="RmlD_sub_bind"/>
    <property type="match status" value="1"/>
</dbReference>
<dbReference type="EMBL" id="CP036262">
    <property type="protein sequence ID" value="QDS95022.1"/>
    <property type="molecule type" value="Genomic_DNA"/>
</dbReference>
<dbReference type="InterPro" id="IPR029903">
    <property type="entry name" value="RmlD-like-bd"/>
</dbReference>
<dbReference type="EC" id="1.1.1.133" evidence="2"/>
<protein>
    <submittedName>
        <fullName evidence="2">dTDP-4-dehydrorhamnose reductase</fullName>
        <ecNumber evidence="2">1.1.1.133</ecNumber>
    </submittedName>
</protein>
<dbReference type="GO" id="GO:0008831">
    <property type="term" value="F:dTDP-4-dehydrorhamnose reductase activity"/>
    <property type="evidence" value="ECO:0007669"/>
    <property type="project" value="UniProtKB-EC"/>
</dbReference>
<feature type="domain" description="RmlD-like substrate binding" evidence="1">
    <location>
        <begin position="44"/>
        <end position="287"/>
    </location>
</feature>
<dbReference type="Gene3D" id="3.40.50.720">
    <property type="entry name" value="NAD(P)-binding Rossmann-like Domain"/>
    <property type="match status" value="1"/>
</dbReference>
<dbReference type="InterPro" id="IPR036291">
    <property type="entry name" value="NAD(P)-bd_dom_sf"/>
</dbReference>
<keyword evidence="3" id="KW-1185">Reference proteome</keyword>
<evidence type="ECO:0000313" key="2">
    <source>
        <dbReference type="EMBL" id="QDS95022.1"/>
    </source>
</evidence>
<accession>A0A517MJF3</accession>
<evidence type="ECO:0000259" key="1">
    <source>
        <dbReference type="Pfam" id="PF04321"/>
    </source>
</evidence>
<reference evidence="2 3" key="1">
    <citation type="submission" date="2019-02" db="EMBL/GenBank/DDBJ databases">
        <title>Deep-cultivation of Planctomycetes and their phenomic and genomic characterization uncovers novel biology.</title>
        <authorList>
            <person name="Wiegand S."/>
            <person name="Jogler M."/>
            <person name="Boedeker C."/>
            <person name="Pinto D."/>
            <person name="Vollmers J."/>
            <person name="Rivas-Marin E."/>
            <person name="Kohn T."/>
            <person name="Peeters S.H."/>
            <person name="Heuer A."/>
            <person name="Rast P."/>
            <person name="Oberbeckmann S."/>
            <person name="Bunk B."/>
            <person name="Jeske O."/>
            <person name="Meyerdierks A."/>
            <person name="Storesund J.E."/>
            <person name="Kallscheuer N."/>
            <person name="Luecker S."/>
            <person name="Lage O.M."/>
            <person name="Pohl T."/>
            <person name="Merkel B.J."/>
            <person name="Hornburger P."/>
            <person name="Mueller R.-W."/>
            <person name="Bruemmer F."/>
            <person name="Labrenz M."/>
            <person name="Spormann A.M."/>
            <person name="Op den Camp H."/>
            <person name="Overmann J."/>
            <person name="Amann R."/>
            <person name="Jetten M.S.M."/>
            <person name="Mascher T."/>
            <person name="Medema M.H."/>
            <person name="Devos D.P."/>
            <person name="Kaster A.-K."/>
            <person name="Ovreas L."/>
            <person name="Rohde M."/>
            <person name="Galperin M.Y."/>
            <person name="Jogler C."/>
        </authorList>
    </citation>
    <scope>NUCLEOTIDE SEQUENCE [LARGE SCALE GENOMIC DNA]</scope>
    <source>
        <strain evidence="2 3">FF011L</strain>
    </source>
</reference>
<dbReference type="PANTHER" id="PTHR43242:SF1">
    <property type="entry name" value="NAD(P)-BINDING ROSSMANN-FOLD SUPERFAMILY PROTEIN"/>
    <property type="match status" value="1"/>
</dbReference>
<proteinExistence type="predicted"/>
<name>A0A517MJF3_9BACT</name>
<dbReference type="OrthoDB" id="9803892at2"/>
<dbReference type="RefSeq" id="WP_145352936.1">
    <property type="nucleotide sequence ID" value="NZ_CP036262.1"/>
</dbReference>
<keyword evidence="2" id="KW-0560">Oxidoreductase</keyword>
<dbReference type="KEGG" id="rml:FF011L_38060"/>
<dbReference type="PANTHER" id="PTHR43242">
    <property type="entry name" value="NAD(P)-BINDING ROSSMANN-FOLD SUPERFAMILY PROTEIN"/>
    <property type="match status" value="1"/>
</dbReference>
<evidence type="ECO:0000313" key="3">
    <source>
        <dbReference type="Proteomes" id="UP000320672"/>
    </source>
</evidence>
<gene>
    <name evidence="2" type="primary">rmlD_1</name>
    <name evidence="2" type="ORF">FF011L_38060</name>
</gene>
<dbReference type="AlphaFoldDB" id="A0A517MJF3"/>
<sequence length="326" mass="35605">MPSEAIRLPILICGVPGVPGFNAYHHFRKRFPGEGQVIAIHPSRNRRLTGEGVVSCDTFDAEALAELWDKHRFGSVLSFAGSCNLKACELDPEMADRVNVLGTRNVAMLAAAHGTRMIHLSSDLVFAGRDGGQYLEDDTPDPVTVYGKTMVIGEQVVQDLHPDSCVLRISLPMGLSANGHAGAIDWIESRFARNLPATLYYDEVRTPTYVGCMNRLYERLLGNRLAGLFHAGAPRQLSLYQIAQVINRVGGYSPDLLKGCPRVDAGPMPPRAGDVTMDSSRLLSELGGEIFQPWPLNADWVPEGQNWHVEPLGGEVGPLQIRATLI</sequence>
<organism evidence="2 3">
    <name type="scientific">Roseimaritima multifibrata</name>
    <dbReference type="NCBI Taxonomy" id="1930274"/>
    <lineage>
        <taxon>Bacteria</taxon>
        <taxon>Pseudomonadati</taxon>
        <taxon>Planctomycetota</taxon>
        <taxon>Planctomycetia</taxon>
        <taxon>Pirellulales</taxon>
        <taxon>Pirellulaceae</taxon>
        <taxon>Roseimaritima</taxon>
    </lineage>
</organism>
<dbReference type="SUPFAM" id="SSF51735">
    <property type="entry name" value="NAD(P)-binding Rossmann-fold domains"/>
    <property type="match status" value="1"/>
</dbReference>